<feature type="region of interest" description="Disordered" evidence="1">
    <location>
        <begin position="1"/>
        <end position="81"/>
    </location>
</feature>
<feature type="region of interest" description="Disordered" evidence="1">
    <location>
        <begin position="427"/>
        <end position="484"/>
    </location>
</feature>
<dbReference type="AlphaFoldDB" id="A0AAF0JAE3"/>
<evidence type="ECO:0000256" key="1">
    <source>
        <dbReference type="SAM" id="MobiDB-lite"/>
    </source>
</evidence>
<evidence type="ECO:0000313" key="3">
    <source>
        <dbReference type="Proteomes" id="UP001217754"/>
    </source>
</evidence>
<organism evidence="2 3">
    <name type="scientific">Malassezia japonica</name>
    <dbReference type="NCBI Taxonomy" id="223818"/>
    <lineage>
        <taxon>Eukaryota</taxon>
        <taxon>Fungi</taxon>
        <taxon>Dikarya</taxon>
        <taxon>Basidiomycota</taxon>
        <taxon>Ustilaginomycotina</taxon>
        <taxon>Malasseziomycetes</taxon>
        <taxon>Malasseziales</taxon>
        <taxon>Malasseziaceae</taxon>
        <taxon>Malassezia</taxon>
    </lineage>
</organism>
<feature type="region of interest" description="Disordered" evidence="1">
    <location>
        <begin position="323"/>
        <end position="347"/>
    </location>
</feature>
<protein>
    <submittedName>
        <fullName evidence="2">Uncharacterized protein</fullName>
    </submittedName>
</protein>
<gene>
    <name evidence="2" type="ORF">MJAP1_002135</name>
</gene>
<feature type="region of interest" description="Disordered" evidence="1">
    <location>
        <begin position="112"/>
        <end position="163"/>
    </location>
</feature>
<feature type="region of interest" description="Disordered" evidence="1">
    <location>
        <begin position="219"/>
        <end position="298"/>
    </location>
</feature>
<feature type="compositionally biased region" description="Basic residues" evidence="1">
    <location>
        <begin position="267"/>
        <end position="276"/>
    </location>
</feature>
<accession>A0AAF0JAE3</accession>
<dbReference type="Proteomes" id="UP001217754">
    <property type="component" value="Chromosome 3"/>
</dbReference>
<feature type="compositionally biased region" description="Polar residues" evidence="1">
    <location>
        <begin position="470"/>
        <end position="479"/>
    </location>
</feature>
<dbReference type="EMBL" id="CP119960">
    <property type="protein sequence ID" value="WFD39165.1"/>
    <property type="molecule type" value="Genomic_DNA"/>
</dbReference>
<sequence>MPGTIPFETESPRHLSESSVLAQDMPVVAETEPSATDPGVEDGTGHTTDSGPEAPTTPPLSGEEAAHALPSTREHKKRTFPPEELIIVQPSLKRQHHHPYNLQIQLLSRTVRSNPNSDSGHSESRSRSNSGASLQPSLGLGRSNSISSIRSGASDASASSSTATARRAIPLYNLDFHHIRATHILDAGTDQNVAKFTRRGVEIDNFGLLQPQEVVYRHQTRAASGTSPSNVPSVNVSDAEGPRRSFESAAPSEAELGTSPDEPSKVLRNKFFHRIRRLGDHLRGNKEGEGQPTLTRTQSIRSVTRTNTAPTFEALRLNEPQDAAHSPLVSAPAHSTPSVPQLTPGAGIANGKMTTAYCWEIKRLSRPSEGEDVNGHVHIVHGGKMNPILARIWKQFNVHNRAGHAVPPPPPHTILVRFEWVREYDVPTSPGSDTTGLPRSESRSPRSSPTRTLVPDGDTTPVAERKRQVSGDQTSTYGRRTSESSDVEAEMQYAPWTCYLVLDDATRIPVGQLTPAPHHPLVVCQLKLPNPLPDLRHSGLGPDGRGFSREELRDIVVTTSVHLVIRESLGSLQAAP</sequence>
<reference evidence="2" key="1">
    <citation type="submission" date="2023-03" db="EMBL/GenBank/DDBJ databases">
        <title>Mating type loci evolution in Malassezia.</title>
        <authorList>
            <person name="Coelho M.A."/>
        </authorList>
    </citation>
    <scope>NUCLEOTIDE SEQUENCE</scope>
    <source>
        <strain evidence="2">CBS 9431</strain>
    </source>
</reference>
<evidence type="ECO:0000313" key="2">
    <source>
        <dbReference type="EMBL" id="WFD39165.1"/>
    </source>
</evidence>
<feature type="compositionally biased region" description="Basic and acidic residues" evidence="1">
    <location>
        <begin position="277"/>
        <end position="289"/>
    </location>
</feature>
<dbReference type="GeneID" id="85225786"/>
<name>A0AAF0JAE3_9BASI</name>
<keyword evidence="3" id="KW-1185">Reference proteome</keyword>
<proteinExistence type="predicted"/>
<feature type="compositionally biased region" description="Low complexity" evidence="1">
    <location>
        <begin position="227"/>
        <end position="237"/>
    </location>
</feature>
<feature type="compositionally biased region" description="Low complexity" evidence="1">
    <location>
        <begin position="127"/>
        <end position="163"/>
    </location>
</feature>
<dbReference type="RefSeq" id="XP_060122062.1">
    <property type="nucleotide sequence ID" value="XM_060266079.1"/>
</dbReference>